<dbReference type="OrthoDB" id="7810870at2"/>
<reference evidence="1 2" key="1">
    <citation type="submission" date="2018-06" db="EMBL/GenBank/DDBJ databases">
        <title>Genomic Encyclopedia of Type Strains, Phase IV (KMG-IV): sequencing the most valuable type-strain genomes for metagenomic binning, comparative biology and taxonomic classification.</title>
        <authorList>
            <person name="Goeker M."/>
        </authorList>
    </citation>
    <scope>NUCLEOTIDE SEQUENCE [LARGE SCALE GENOMIC DNA]</scope>
    <source>
        <strain evidence="1 2">DSM 24875</strain>
    </source>
</reference>
<comment type="caution">
    <text evidence="1">The sequence shown here is derived from an EMBL/GenBank/DDBJ whole genome shotgun (WGS) entry which is preliminary data.</text>
</comment>
<gene>
    <name evidence="1" type="ORF">DFR50_102224</name>
</gene>
<evidence type="ECO:0000313" key="1">
    <source>
        <dbReference type="EMBL" id="RBP17731.1"/>
    </source>
</evidence>
<name>A0A366FT73_9HYPH</name>
<accession>A0A366FT73</accession>
<dbReference type="Proteomes" id="UP000253529">
    <property type="component" value="Unassembled WGS sequence"/>
</dbReference>
<dbReference type="AlphaFoldDB" id="A0A366FT73"/>
<organism evidence="1 2">
    <name type="scientific">Roseiarcus fermentans</name>
    <dbReference type="NCBI Taxonomy" id="1473586"/>
    <lineage>
        <taxon>Bacteria</taxon>
        <taxon>Pseudomonadati</taxon>
        <taxon>Pseudomonadota</taxon>
        <taxon>Alphaproteobacteria</taxon>
        <taxon>Hyphomicrobiales</taxon>
        <taxon>Roseiarcaceae</taxon>
        <taxon>Roseiarcus</taxon>
    </lineage>
</organism>
<evidence type="ECO:0008006" key="3">
    <source>
        <dbReference type="Google" id="ProtNLM"/>
    </source>
</evidence>
<keyword evidence="2" id="KW-1185">Reference proteome</keyword>
<dbReference type="EMBL" id="QNRK01000002">
    <property type="protein sequence ID" value="RBP17731.1"/>
    <property type="molecule type" value="Genomic_DNA"/>
</dbReference>
<protein>
    <recommendedName>
        <fullName evidence="3">Glycosyl transferase family 2</fullName>
    </recommendedName>
</protein>
<dbReference type="RefSeq" id="WP_113887681.1">
    <property type="nucleotide sequence ID" value="NZ_QNRK01000002.1"/>
</dbReference>
<sequence>MALFGSPLARRAFWPRAYARRRFGSERAAALAPLHYALAGEAMGFRPNGFFDPRFYRERAGLGARVGGLLDHYLARTSVEPLPPSPQFDPAWYVAENPDWRVTHPHPFLHFLEIGLASGRRPRADIDMAFVRDAIRGRGRSIEEAAMRVFDPKPHDGDMDPPLCREELFARQQRFYAASRLRIERQAAAGGRDRLVFVQCGRDFDPPWLEGPRGFDALLNYFEEAETDARAETVVVQTGTKTTAIRRLLAERPDLLLGHRAVLFLDDDVETSASDIDALFSAFEGSRLDLAQPALTADSESAFGFLKRPEAPQAMFRVSSVEIMAPIMSRRALEAAGWTFSETVSGWGTDLLLGPAVRAAFGPGSVGVVGSVAVRHARKVDLGGGAFYAYLRRYGIDPAHEANRVAADFGVDRHLRRLEAGEAGPTAARRSVVSNAGGERG</sequence>
<evidence type="ECO:0000313" key="2">
    <source>
        <dbReference type="Proteomes" id="UP000253529"/>
    </source>
</evidence>
<proteinExistence type="predicted"/>